<feature type="compositionally biased region" description="Basic and acidic residues" evidence="1">
    <location>
        <begin position="61"/>
        <end position="94"/>
    </location>
</feature>
<feature type="compositionally biased region" description="Polar residues" evidence="1">
    <location>
        <begin position="1"/>
        <end position="10"/>
    </location>
</feature>
<feature type="compositionally biased region" description="Basic and acidic residues" evidence="1">
    <location>
        <begin position="221"/>
        <end position="239"/>
    </location>
</feature>
<dbReference type="OrthoDB" id="892383at2"/>
<feature type="compositionally biased region" description="Basic and acidic residues" evidence="1">
    <location>
        <begin position="263"/>
        <end position="272"/>
    </location>
</feature>
<accession>A0A501WEF3</accession>
<evidence type="ECO:0000256" key="1">
    <source>
        <dbReference type="SAM" id="MobiDB-lite"/>
    </source>
</evidence>
<gene>
    <name evidence="2" type="ORF">FJM65_04410</name>
</gene>
<evidence type="ECO:0000313" key="2">
    <source>
        <dbReference type="EMBL" id="TPE45287.1"/>
    </source>
</evidence>
<evidence type="ECO:0000313" key="3">
    <source>
        <dbReference type="Proteomes" id="UP000316727"/>
    </source>
</evidence>
<dbReference type="Proteomes" id="UP000316727">
    <property type="component" value="Unassembled WGS sequence"/>
</dbReference>
<dbReference type="RefSeq" id="WP_140619859.1">
    <property type="nucleotide sequence ID" value="NZ_VFRQ01000002.1"/>
</dbReference>
<feature type="compositionally biased region" description="Basic and acidic residues" evidence="1">
    <location>
        <begin position="134"/>
        <end position="144"/>
    </location>
</feature>
<feature type="region of interest" description="Disordered" evidence="1">
    <location>
        <begin position="1"/>
        <end position="272"/>
    </location>
</feature>
<feature type="compositionally biased region" description="Basic and acidic residues" evidence="1">
    <location>
        <begin position="11"/>
        <end position="25"/>
    </location>
</feature>
<keyword evidence="3" id="KW-1185">Reference proteome</keyword>
<sequence length="272" mass="32490">MANNPMTPDNNENHEIGRDLYKKDQQQQGQQHTQRYGYRGQDTRQWGEGNYFHTGPNPRGAQDKPEHKYGESYQHDQHSTYARERNAHLADHYGSKPGSAYREEGHYLNHGNRSGHYMQRPEAPGAPLQSNRSDMNERRNEPWREGPGTRSRYKDDDFRYGSGSHNWYREGRYTPDSDETAPYPREHRGFMDRVKDTWNDIWHSDDPRYQPRHQHQPSPADRVDSHKRYGSEPYRDRYYSRGYESGPRWADETDSGNDNYYNDIDRDQRYRR</sequence>
<name>A0A501WEF3_9BACT</name>
<feature type="compositionally biased region" description="Basic and acidic residues" evidence="1">
    <location>
        <begin position="184"/>
        <end position="209"/>
    </location>
</feature>
<comment type="caution">
    <text evidence="2">The sequence shown here is derived from an EMBL/GenBank/DDBJ whole genome shotgun (WGS) entry which is preliminary data.</text>
</comment>
<organism evidence="2 3">
    <name type="scientific">Pontibacter mangrovi</name>
    <dbReference type="NCBI Taxonomy" id="2589816"/>
    <lineage>
        <taxon>Bacteria</taxon>
        <taxon>Pseudomonadati</taxon>
        <taxon>Bacteroidota</taxon>
        <taxon>Cytophagia</taxon>
        <taxon>Cytophagales</taxon>
        <taxon>Hymenobacteraceae</taxon>
        <taxon>Pontibacter</taxon>
    </lineage>
</organism>
<feature type="compositionally biased region" description="Low complexity" evidence="1">
    <location>
        <begin position="26"/>
        <end position="40"/>
    </location>
</feature>
<proteinExistence type="predicted"/>
<protein>
    <submittedName>
        <fullName evidence="2">Uncharacterized protein</fullName>
    </submittedName>
</protein>
<reference evidence="2 3" key="1">
    <citation type="submission" date="2019-06" db="EMBL/GenBank/DDBJ databases">
        <title>A novel bacterium of genus Pontibacter, isolated from marine sediment.</title>
        <authorList>
            <person name="Huang H."/>
            <person name="Mo K."/>
            <person name="Hu Y."/>
        </authorList>
    </citation>
    <scope>NUCLEOTIDE SEQUENCE [LARGE SCALE GENOMIC DNA]</scope>
    <source>
        <strain evidence="2 3">HB172049</strain>
    </source>
</reference>
<dbReference type="AlphaFoldDB" id="A0A501WEF3"/>
<dbReference type="EMBL" id="VFRQ01000002">
    <property type="protein sequence ID" value="TPE45287.1"/>
    <property type="molecule type" value="Genomic_DNA"/>
</dbReference>